<feature type="compositionally biased region" description="Polar residues" evidence="1">
    <location>
        <begin position="1229"/>
        <end position="1252"/>
    </location>
</feature>
<feature type="region of interest" description="Disordered" evidence="1">
    <location>
        <begin position="1214"/>
        <end position="1252"/>
    </location>
</feature>
<dbReference type="EMBL" id="GG662488">
    <property type="protein sequence ID" value="EAS03339.1"/>
    <property type="molecule type" value="Genomic_DNA"/>
</dbReference>
<dbReference type="Proteomes" id="UP000009168">
    <property type="component" value="Unassembled WGS sequence"/>
</dbReference>
<feature type="region of interest" description="Disordered" evidence="1">
    <location>
        <begin position="1126"/>
        <end position="1150"/>
    </location>
</feature>
<feature type="compositionally biased region" description="Low complexity" evidence="1">
    <location>
        <begin position="485"/>
        <end position="494"/>
    </location>
</feature>
<dbReference type="KEGG" id="tet:TTHERM_00693190"/>
<evidence type="ECO:0000256" key="1">
    <source>
        <dbReference type="SAM" id="MobiDB-lite"/>
    </source>
</evidence>
<feature type="region of interest" description="Disordered" evidence="1">
    <location>
        <begin position="349"/>
        <end position="375"/>
    </location>
</feature>
<feature type="region of interest" description="Disordered" evidence="1">
    <location>
        <begin position="154"/>
        <end position="176"/>
    </location>
</feature>
<feature type="region of interest" description="Disordered" evidence="1">
    <location>
        <begin position="1471"/>
        <end position="1496"/>
    </location>
</feature>
<feature type="compositionally biased region" description="Polar residues" evidence="1">
    <location>
        <begin position="159"/>
        <end position="170"/>
    </location>
</feature>
<feature type="region of interest" description="Disordered" evidence="1">
    <location>
        <begin position="467"/>
        <end position="495"/>
    </location>
</feature>
<keyword evidence="3" id="KW-1185">Reference proteome</keyword>
<feature type="region of interest" description="Disordered" evidence="1">
    <location>
        <begin position="422"/>
        <end position="446"/>
    </location>
</feature>
<protein>
    <submittedName>
        <fullName evidence="2">Uncharacterized protein</fullName>
    </submittedName>
</protein>
<feature type="compositionally biased region" description="Polar residues" evidence="1">
    <location>
        <begin position="46"/>
        <end position="77"/>
    </location>
</feature>
<name>Q244Z8_TETTS</name>
<dbReference type="GeneID" id="7827159"/>
<gene>
    <name evidence="2" type="ORF">TTHERM_00693190</name>
</gene>
<evidence type="ECO:0000313" key="2">
    <source>
        <dbReference type="EMBL" id="EAS03339.1"/>
    </source>
</evidence>
<feature type="compositionally biased region" description="Polar residues" evidence="1">
    <location>
        <begin position="1136"/>
        <end position="1146"/>
    </location>
</feature>
<feature type="region of interest" description="Disordered" evidence="1">
    <location>
        <begin position="281"/>
        <end position="307"/>
    </location>
</feature>
<feature type="compositionally biased region" description="Polar residues" evidence="1">
    <location>
        <begin position="84"/>
        <end position="97"/>
    </location>
</feature>
<dbReference type="InParanoid" id="Q244Z8"/>
<feature type="region of interest" description="Disordered" evidence="1">
    <location>
        <begin position="33"/>
        <end position="101"/>
    </location>
</feature>
<sequence>MLANKNQRPSGYNQSAINSYLQPYQQYTSANQNNLSSQLQQKDNNRGSLQKAISPTRNSTHKQYSSFKQNQKNQSHNSFKEDTSVNSKIGTSSSLLKNGNGIIGGGQYDVNKSKGENSLSPCIKSTNLQKNGLLSPQLMKQSTQNLSYLINKNKESKSTEPQTSQSYLKDTQQKQIQKIDHSNMYQTPQSLSKTNIQSGNNEIGLQSQQQYTQSQNQASIYKNTQNSPNTTYGNIVNNNLQTPSNYNKNICTINLCDKQDLFQNINLACNTNNKSINDINNKLELSSNNPQRSPSTYQQSNSNNNQSSNKILIQPISKQSSAINTENGLLKSNQLQQMQSSKNYFGYLRSGSQQQQNQSSVRNVLQQQQSNSSDAKFNLQQKTKYIDLQSTIQSKKQGSQLQYQHQQLTQQQQIQQIQSYLNQSNKTDQSSQNPFNNMSNNSILLSKSSQNGFGSIVSNQHNIITSSQESDKDHNIKKLNNPLTSNSVTSSKSSMNANPISYLQKQDSNHQKSGIQVQLTESRSLDQVFSGSDSQKRLNVTSVNHEQQSPTIVQLKCDMQQKSSSLSPYRESRQQINVLQECDSNTNQICQVCKTKKANYQINISDISKQYFCSKCSIEQSKFNSNSSNPITNNSISTGIGGSAAESYLSPQKINITSTPINLQTIDLRTDLNNHSPATSLQNESTKKGQTDQLHQFQNFANIKTTNYINQVIPLEQKSSEFQIPQSSQYINSKIDIKQIADIPSYTPLKAINANNQVNQKQITNNDQISQQLQKPNQQILQQSNTHNLNQPILNGYTQDFQSSNQQPISQALSEFKSQIAQTFDTVQSLTSQNSNFSLQDVQNNQNPQVNNNQNVLFDKQSQVSNNYQSNELNKFQSPIYQINDFMGEEEKIKRQKLNDFQAKLFRIKNDFDQLQKQFYEKNDSLIQEYHKNIESVDYIQKSLVNVIEEVASRQKEVLLNNFNDNLAKYKNSKFEIQQILNYLNCTENDLMSNFDSILRDMDIDSLDDIIGQYNLIIQQYEESRTKKFLSQLFVVQQLKYANDGNQLASVSQKMQDVVNHLLTIISYTQNIQKSQVSSNQTLYGTTEPNAKVQQFQLQQNSFINQQPKSIYVSFENRDIFQSAAHSTTDQHHPETQPQSPSFKATLSQQNQLNMHQSQQNGFQFLTFKEIINNEEQNQQNNKIQNQMQSSQQNQQNNNLVVSKHFYSSNGDIIQRSSFGSENNKQEQSDSPLSTKPQLIPNNYSTYQSSPKQVLLTMEDEDSSKKGNYYSNLNMSNQGIGGIAAQQSLQLNQNITQNIHLYNNQIPSYQNNSQIQNAQQINSTSQATNLQQYDAEIKKLEDLRISNQKLQLDGLEINSMTSPTNKIIYRSQENPFSKINTLVKNYNNEAINLSSNSQNYGLQSENQSIDYIFNQSTTTSASNNNTSNHNHSLLFKNKQKYNDLLQKIQVNQSQTEKLCTDVLSSGQNFKFSQQEENQNNPNPQLSQSIQSGFPKK</sequence>
<feature type="compositionally biased region" description="Low complexity" evidence="1">
    <location>
        <begin position="1472"/>
        <end position="1496"/>
    </location>
</feature>
<reference evidence="3" key="1">
    <citation type="journal article" date="2006" name="PLoS Biol.">
        <title>Macronuclear genome sequence of the ciliate Tetrahymena thermophila, a model eukaryote.</title>
        <authorList>
            <person name="Eisen J.A."/>
            <person name="Coyne R.S."/>
            <person name="Wu M."/>
            <person name="Wu D."/>
            <person name="Thiagarajan M."/>
            <person name="Wortman J.R."/>
            <person name="Badger J.H."/>
            <person name="Ren Q."/>
            <person name="Amedeo P."/>
            <person name="Jones K.M."/>
            <person name="Tallon L.J."/>
            <person name="Delcher A.L."/>
            <person name="Salzberg S.L."/>
            <person name="Silva J.C."/>
            <person name="Haas B.J."/>
            <person name="Majoros W.H."/>
            <person name="Farzad M."/>
            <person name="Carlton J.M."/>
            <person name="Smith R.K. Jr."/>
            <person name="Garg J."/>
            <person name="Pearlman R.E."/>
            <person name="Karrer K.M."/>
            <person name="Sun L."/>
            <person name="Manning G."/>
            <person name="Elde N.C."/>
            <person name="Turkewitz A.P."/>
            <person name="Asai D.J."/>
            <person name="Wilkes D.E."/>
            <person name="Wang Y."/>
            <person name="Cai H."/>
            <person name="Collins K."/>
            <person name="Stewart B.A."/>
            <person name="Lee S.R."/>
            <person name="Wilamowska K."/>
            <person name="Weinberg Z."/>
            <person name="Ruzzo W.L."/>
            <person name="Wloga D."/>
            <person name="Gaertig J."/>
            <person name="Frankel J."/>
            <person name="Tsao C.-C."/>
            <person name="Gorovsky M.A."/>
            <person name="Keeling P.J."/>
            <person name="Waller R.F."/>
            <person name="Patron N.J."/>
            <person name="Cherry J.M."/>
            <person name="Stover N.A."/>
            <person name="Krieger C.J."/>
            <person name="del Toro C."/>
            <person name="Ryder H.F."/>
            <person name="Williamson S.C."/>
            <person name="Barbeau R.A."/>
            <person name="Hamilton E.P."/>
            <person name="Orias E."/>
        </authorList>
    </citation>
    <scope>NUCLEOTIDE SEQUENCE [LARGE SCALE GENOMIC DNA]</scope>
    <source>
        <strain evidence="3">SB210</strain>
    </source>
</reference>
<feature type="compositionally biased region" description="Polar residues" evidence="1">
    <location>
        <begin position="426"/>
        <end position="446"/>
    </location>
</feature>
<organism evidence="2 3">
    <name type="scientific">Tetrahymena thermophila (strain SB210)</name>
    <dbReference type="NCBI Taxonomy" id="312017"/>
    <lineage>
        <taxon>Eukaryota</taxon>
        <taxon>Sar</taxon>
        <taxon>Alveolata</taxon>
        <taxon>Ciliophora</taxon>
        <taxon>Intramacronucleata</taxon>
        <taxon>Oligohymenophorea</taxon>
        <taxon>Hymenostomatida</taxon>
        <taxon>Tetrahymenina</taxon>
        <taxon>Tetrahymenidae</taxon>
        <taxon>Tetrahymena</taxon>
    </lineage>
</organism>
<feature type="compositionally biased region" description="Low complexity" evidence="1">
    <location>
        <begin position="298"/>
        <end position="307"/>
    </location>
</feature>
<proteinExistence type="predicted"/>
<evidence type="ECO:0000313" key="3">
    <source>
        <dbReference type="Proteomes" id="UP000009168"/>
    </source>
</evidence>
<feature type="compositionally biased region" description="Polar residues" evidence="1">
    <location>
        <begin position="283"/>
        <end position="297"/>
    </location>
</feature>
<dbReference type="RefSeq" id="XP_001023584.1">
    <property type="nucleotide sequence ID" value="XM_001023584.1"/>
</dbReference>
<accession>Q244Z8</accession>
<feature type="compositionally biased region" description="Low complexity" evidence="1">
    <location>
        <begin position="349"/>
        <end position="373"/>
    </location>
</feature>
<dbReference type="HOGENOM" id="CLU_248928_0_0_1"/>
<feature type="compositionally biased region" description="Polar residues" evidence="1">
    <location>
        <begin position="1214"/>
        <end position="1223"/>
    </location>
</feature>